<feature type="region of interest" description="Disordered" evidence="1">
    <location>
        <begin position="78"/>
        <end position="98"/>
    </location>
</feature>
<organism evidence="2 3">
    <name type="scientific">Moniliophthora roreri (strain MCA 2997)</name>
    <name type="common">Cocoa frosty pod rot fungus</name>
    <name type="synonym">Crinipellis roreri</name>
    <dbReference type="NCBI Taxonomy" id="1381753"/>
    <lineage>
        <taxon>Eukaryota</taxon>
        <taxon>Fungi</taxon>
        <taxon>Dikarya</taxon>
        <taxon>Basidiomycota</taxon>
        <taxon>Agaricomycotina</taxon>
        <taxon>Agaricomycetes</taxon>
        <taxon>Agaricomycetidae</taxon>
        <taxon>Agaricales</taxon>
        <taxon>Marasmiineae</taxon>
        <taxon>Marasmiaceae</taxon>
        <taxon>Moniliophthora</taxon>
    </lineage>
</organism>
<evidence type="ECO:0000313" key="3">
    <source>
        <dbReference type="Proteomes" id="UP000017559"/>
    </source>
</evidence>
<feature type="region of interest" description="Disordered" evidence="1">
    <location>
        <begin position="32"/>
        <end position="62"/>
    </location>
</feature>
<dbReference type="HOGENOM" id="CLU_2334105_0_0_1"/>
<dbReference type="Proteomes" id="UP000017559">
    <property type="component" value="Unassembled WGS sequence"/>
</dbReference>
<dbReference type="OrthoDB" id="2654423at2759"/>
<sequence length="98" mass="11219">MPRKRLYHTAAEIREANRLKSARYYARHKDKINAKRRLKGSRKADHGQSDIERAGRSVERSIDNSQAIVNALHVEDNTTSHPCVPAQSHRFLSARTSQ</sequence>
<comment type="caution">
    <text evidence="2">The sequence shown here is derived from an EMBL/GenBank/DDBJ whole genome shotgun (WGS) entry which is preliminary data.</text>
</comment>
<accession>V2X6Z7</accession>
<gene>
    <name evidence="2" type="ORF">Moror_5500</name>
</gene>
<proteinExistence type="predicted"/>
<reference evidence="2 3" key="1">
    <citation type="journal article" date="2014" name="BMC Genomics">
        <title>Genome and secretome analysis of the hemibiotrophic fungal pathogen, Moniliophthora roreri, which causes frosty pod rot disease of cacao: mechanisms of the biotrophic and necrotrophic phases.</title>
        <authorList>
            <person name="Meinhardt L.W."/>
            <person name="Costa G.G.L."/>
            <person name="Thomazella D.P.T."/>
            <person name="Teixeira P.J.P.L."/>
            <person name="Carazzolle M.F."/>
            <person name="Schuster S.C."/>
            <person name="Carlson J.E."/>
            <person name="Guiltinan M.J."/>
            <person name="Mieczkowski P."/>
            <person name="Farmer A."/>
            <person name="Ramaraj T."/>
            <person name="Crozier J."/>
            <person name="Davis R.E."/>
            <person name="Shao J."/>
            <person name="Melnick R.L."/>
            <person name="Pereira G.A.G."/>
            <person name="Bailey B.A."/>
        </authorList>
    </citation>
    <scope>NUCLEOTIDE SEQUENCE [LARGE SCALE GENOMIC DNA]</scope>
    <source>
        <strain evidence="2 3">MCA 2997</strain>
    </source>
</reference>
<keyword evidence="3" id="KW-1185">Reference proteome</keyword>
<dbReference type="KEGG" id="mrr:Moror_5500"/>
<protein>
    <submittedName>
        <fullName evidence="2">Uncharacterized protein</fullName>
    </submittedName>
</protein>
<dbReference type="AlphaFoldDB" id="V2X6Z7"/>
<evidence type="ECO:0000313" key="2">
    <source>
        <dbReference type="EMBL" id="ESK88230.1"/>
    </source>
</evidence>
<dbReference type="EMBL" id="AWSO01000680">
    <property type="protein sequence ID" value="ESK88230.1"/>
    <property type="molecule type" value="Genomic_DNA"/>
</dbReference>
<evidence type="ECO:0000256" key="1">
    <source>
        <dbReference type="SAM" id="MobiDB-lite"/>
    </source>
</evidence>
<name>V2X6Z7_MONRO</name>
<feature type="compositionally biased region" description="Basic and acidic residues" evidence="1">
    <location>
        <begin position="42"/>
        <end position="62"/>
    </location>
</feature>
<feature type="compositionally biased region" description="Basic residues" evidence="1">
    <location>
        <begin position="32"/>
        <end position="41"/>
    </location>
</feature>